<evidence type="ECO:0008006" key="4">
    <source>
        <dbReference type="Google" id="ProtNLM"/>
    </source>
</evidence>
<dbReference type="Proteomes" id="UP000315700">
    <property type="component" value="Chromosome"/>
</dbReference>
<reference evidence="2 3" key="1">
    <citation type="submission" date="2019-02" db="EMBL/GenBank/DDBJ databases">
        <title>Deep-cultivation of Planctomycetes and their phenomic and genomic characterization uncovers novel biology.</title>
        <authorList>
            <person name="Wiegand S."/>
            <person name="Jogler M."/>
            <person name="Boedeker C."/>
            <person name="Pinto D."/>
            <person name="Vollmers J."/>
            <person name="Rivas-Marin E."/>
            <person name="Kohn T."/>
            <person name="Peeters S.H."/>
            <person name="Heuer A."/>
            <person name="Rast P."/>
            <person name="Oberbeckmann S."/>
            <person name="Bunk B."/>
            <person name="Jeske O."/>
            <person name="Meyerdierks A."/>
            <person name="Storesund J.E."/>
            <person name="Kallscheuer N."/>
            <person name="Luecker S."/>
            <person name="Lage O.M."/>
            <person name="Pohl T."/>
            <person name="Merkel B.J."/>
            <person name="Hornburger P."/>
            <person name="Mueller R.-W."/>
            <person name="Bruemmer F."/>
            <person name="Labrenz M."/>
            <person name="Spormann A.M."/>
            <person name="Op den Camp H."/>
            <person name="Overmann J."/>
            <person name="Amann R."/>
            <person name="Jetten M.S.M."/>
            <person name="Mascher T."/>
            <person name="Medema M.H."/>
            <person name="Devos D.P."/>
            <person name="Kaster A.-K."/>
            <person name="Ovreas L."/>
            <person name="Rohde M."/>
            <person name="Galperin M.Y."/>
            <person name="Jogler C."/>
        </authorList>
    </citation>
    <scope>NUCLEOTIDE SEQUENCE [LARGE SCALE GENOMIC DNA]</scope>
    <source>
        <strain evidence="2 3">Pan44</strain>
    </source>
</reference>
<accession>A0A517S7N0</accession>
<dbReference type="EMBL" id="CP036271">
    <property type="protein sequence ID" value="QDT52113.1"/>
    <property type="molecule type" value="Genomic_DNA"/>
</dbReference>
<evidence type="ECO:0000256" key="1">
    <source>
        <dbReference type="SAM" id="MobiDB-lite"/>
    </source>
</evidence>
<sequence length="1228" mass="125317">MGLAALSKRLLAQLRVRAPETDPRRRTPQLLVRGLERRVVLDASVALGSGSVDLGAFDPGTTVTVTQDVFDLNGDSSDESVYRFELDAGTWTDGFADLVGGIDLDGVAGVDAFVDGTNLYVSASFLETNAGGVSIGADGSAPTIVLGDNLTTAGDQDYGGAVGLAQDVVLNAGVGNVLFTGSVSGPFSLSIESSGVTTFQAAVNVGSLTTDAGGQTSFTPGVGSVTTTGVQVYGDTVVLGSDLVMTGSQVEFQDDLNGLDHSLDIHGDAVLGQDGGDLVFGLDQLSITGATTINAGNIQTLADQSYGGDVTLGSNVTLTATQVEFAGNVDGAGNGLEIQGDAVLGDSVADEVTNLSSLHVTGDSTIAAGLVSSTGEQTFDGNVSIINDMEFEASLVTFHGDLLGGNNDVTITGDAQLGDSTLDSVSGLDSLIVTGDATANAALGPFATNVEFRGDLTLGRDLTLDAPDVLLGGNVIGTGHSLAIVGTAVLGNDAGDTFSGLASLTVTGPAATIGAGSIETTGVQTYDAPVQLAADVSLTASVVTFLGQVVGGGHSLQIAGDASFGDDAADSVTGLSTLTVEGATTFHTSVVTTSGGQTYKGPVTVASTNGLLSLTGGGPIDFQSTLLLSADLTVVSGDDVTFGGAVDGAHDLIVNTSGMTAFNGAVGGTTALASITTDAGGTTLINGGLIRTSGDQFYGDDVELGAGVHELSGGVIHFFGRVDGQVQGQGGLAITSAQAVVFDRAIGSLRDPASIQVRAVDLTFADGTFIDVAGSAAESVHLVATGTLVLPVGFVVRAALGAGGYEGVANTFLPRPSPGATGTALVELPHDRPIYSSNPNLDQSATGTIEMVVGNAGEKGLRVFVDWGDTVSQGNRFEGPGGWADGDGLGDNDDPGDLYAIEGGSTVELTHTYTAHDIQRQLLVDNTFDVKYAVFQHEAIVIEAARVEQGAQSLGTAGGALNVLTSTMVFSGPGGPRFEPPDPATVPNLVNGTAGVQIAPPSGSVPFEFPIARPEVAVPPNNELPPLDPLVTLSQVTMDEGASSSPVVGRQQRFVLRLLSPDPTAPPLAEVDLPADSFQADRLQRLFQELPDGSYEIDLLLGENTERPILRFDIRQGRPVVPQESLDGGQLRLEEIQDTLRKHSEPQSPAVETTAIENREADGLERDVEAEESAQPDSDVAVEPGNSSRVVEPAGRMSSRLEWQLRRGAETGDGSLLLASRLARRVRG</sequence>
<dbReference type="InParanoid" id="A0A517S7N0"/>
<protein>
    <recommendedName>
        <fullName evidence="4">Autotransporter-associated beta strand repeat protein</fullName>
    </recommendedName>
</protein>
<name>A0A517S7N0_9PLAN</name>
<dbReference type="AlphaFoldDB" id="A0A517S7N0"/>
<dbReference type="KEGG" id="ccos:Pan44_01220"/>
<evidence type="ECO:0000313" key="2">
    <source>
        <dbReference type="EMBL" id="QDT52113.1"/>
    </source>
</evidence>
<feature type="region of interest" description="Disordered" evidence="1">
    <location>
        <begin position="1165"/>
        <end position="1199"/>
    </location>
</feature>
<organism evidence="2 3">
    <name type="scientific">Caulifigura coniformis</name>
    <dbReference type="NCBI Taxonomy" id="2527983"/>
    <lineage>
        <taxon>Bacteria</taxon>
        <taxon>Pseudomonadati</taxon>
        <taxon>Planctomycetota</taxon>
        <taxon>Planctomycetia</taxon>
        <taxon>Planctomycetales</taxon>
        <taxon>Planctomycetaceae</taxon>
        <taxon>Caulifigura</taxon>
    </lineage>
</organism>
<dbReference type="OrthoDB" id="230391at2"/>
<gene>
    <name evidence="2" type="ORF">Pan44_01220</name>
</gene>
<keyword evidence="3" id="KW-1185">Reference proteome</keyword>
<evidence type="ECO:0000313" key="3">
    <source>
        <dbReference type="Proteomes" id="UP000315700"/>
    </source>
</evidence>
<proteinExistence type="predicted"/>
<dbReference type="RefSeq" id="WP_145026197.1">
    <property type="nucleotide sequence ID" value="NZ_CP036271.1"/>
</dbReference>